<dbReference type="EMBL" id="SDMP01000014">
    <property type="protein sequence ID" value="RYR11905.1"/>
    <property type="molecule type" value="Genomic_DNA"/>
</dbReference>
<dbReference type="GO" id="GO:0008422">
    <property type="term" value="F:beta-glucosidase activity"/>
    <property type="evidence" value="ECO:0007669"/>
    <property type="project" value="TreeGrafter"/>
</dbReference>
<dbReference type="Gene3D" id="3.20.20.80">
    <property type="entry name" value="Glycosidases"/>
    <property type="match status" value="1"/>
</dbReference>
<dbReference type="InterPro" id="IPR001360">
    <property type="entry name" value="Glyco_hydro_1"/>
</dbReference>
<dbReference type="AlphaFoldDB" id="A0A444ZCJ8"/>
<evidence type="ECO:0008006" key="5">
    <source>
        <dbReference type="Google" id="ProtNLM"/>
    </source>
</evidence>
<keyword evidence="4" id="KW-1185">Reference proteome</keyword>
<proteinExistence type="inferred from homology"/>
<reference evidence="3 4" key="1">
    <citation type="submission" date="2019-01" db="EMBL/GenBank/DDBJ databases">
        <title>Sequencing of cultivated peanut Arachis hypogaea provides insights into genome evolution and oil improvement.</title>
        <authorList>
            <person name="Chen X."/>
        </authorList>
    </citation>
    <scope>NUCLEOTIDE SEQUENCE [LARGE SCALE GENOMIC DNA]</scope>
    <source>
        <strain evidence="4">cv. Fuhuasheng</strain>
        <tissue evidence="3">Leaves</tissue>
    </source>
</reference>
<evidence type="ECO:0000256" key="2">
    <source>
        <dbReference type="RuleBase" id="RU003690"/>
    </source>
</evidence>
<name>A0A444ZCJ8_ARAHY</name>
<dbReference type="InterPro" id="IPR017853">
    <property type="entry name" value="GH"/>
</dbReference>
<dbReference type="Pfam" id="PF00232">
    <property type="entry name" value="Glyco_hydro_1"/>
    <property type="match status" value="2"/>
</dbReference>
<dbReference type="PANTHER" id="PTHR10353:SF213">
    <property type="entry name" value="BETA-GLUCOSIDASE 45-RELATED"/>
    <property type="match status" value="1"/>
</dbReference>
<organism evidence="3 4">
    <name type="scientific">Arachis hypogaea</name>
    <name type="common">Peanut</name>
    <dbReference type="NCBI Taxonomy" id="3818"/>
    <lineage>
        <taxon>Eukaryota</taxon>
        <taxon>Viridiplantae</taxon>
        <taxon>Streptophyta</taxon>
        <taxon>Embryophyta</taxon>
        <taxon>Tracheophyta</taxon>
        <taxon>Spermatophyta</taxon>
        <taxon>Magnoliopsida</taxon>
        <taxon>eudicotyledons</taxon>
        <taxon>Gunneridae</taxon>
        <taxon>Pentapetalae</taxon>
        <taxon>rosids</taxon>
        <taxon>fabids</taxon>
        <taxon>Fabales</taxon>
        <taxon>Fabaceae</taxon>
        <taxon>Papilionoideae</taxon>
        <taxon>50 kb inversion clade</taxon>
        <taxon>dalbergioids sensu lato</taxon>
        <taxon>Dalbergieae</taxon>
        <taxon>Pterocarpus clade</taxon>
        <taxon>Arachis</taxon>
    </lineage>
</organism>
<sequence length="184" mass="21511">MQEILGNILPRFSSNDQEKLKKGVDFIGINHYISFYVKDCIFSICEQGLGITRTEGSYQTSPNGKLASLDMQYINPKGMEKIVTYIKDRYNNIPMFLTENGYGQMSHSNFTKDQYLKDFNRIDYMEGHLDSLLEAIRYGLYHVDRATLERTPKLSANWYKDFIAKHRTETFFRNYGGRKLVEII</sequence>
<evidence type="ECO:0000313" key="4">
    <source>
        <dbReference type="Proteomes" id="UP000289738"/>
    </source>
</evidence>
<dbReference type="PANTHER" id="PTHR10353">
    <property type="entry name" value="GLYCOSYL HYDROLASE"/>
    <property type="match status" value="1"/>
</dbReference>
<dbReference type="Proteomes" id="UP000289738">
    <property type="component" value="Chromosome B04"/>
</dbReference>
<evidence type="ECO:0000256" key="1">
    <source>
        <dbReference type="ARBA" id="ARBA00010838"/>
    </source>
</evidence>
<dbReference type="GO" id="GO:0005975">
    <property type="term" value="P:carbohydrate metabolic process"/>
    <property type="evidence" value="ECO:0007669"/>
    <property type="project" value="InterPro"/>
</dbReference>
<gene>
    <name evidence="3" type="ORF">Ahy_B04g069414</name>
</gene>
<protein>
    <recommendedName>
        <fullName evidence="5">Beta-glucosidase</fullName>
    </recommendedName>
</protein>
<accession>A0A444ZCJ8</accession>
<comment type="caution">
    <text evidence="3">The sequence shown here is derived from an EMBL/GenBank/DDBJ whole genome shotgun (WGS) entry which is preliminary data.</text>
</comment>
<comment type="similarity">
    <text evidence="1 2">Belongs to the glycosyl hydrolase 1 family.</text>
</comment>
<dbReference type="PRINTS" id="PR00131">
    <property type="entry name" value="GLHYDRLASE1"/>
</dbReference>
<evidence type="ECO:0000313" key="3">
    <source>
        <dbReference type="EMBL" id="RYR11905.1"/>
    </source>
</evidence>
<dbReference type="SUPFAM" id="SSF51445">
    <property type="entry name" value="(Trans)glycosidases"/>
    <property type="match status" value="1"/>
</dbReference>